<evidence type="ECO:0000313" key="3">
    <source>
        <dbReference type="Proteomes" id="UP000807159"/>
    </source>
</evidence>
<name>A0A8T2Z491_POPDE</name>
<dbReference type="AlphaFoldDB" id="A0A8T2Z491"/>
<sequence length="161" mass="18106">MASEAPSWADQWGAGGIGSMEEDNYTTKQDTSNEKKSDGKGGLNKAKAAAMSGAQKLKSGASSSFKWVKTWKCRLQDALHYRRPIEHLILVDMSMQLLNIPALKGRDRLNNKTKKETSQKKPSKNYFSLLLVIYDLFTLVIASRRIKRTSFTLYLCTPNKD</sequence>
<feature type="region of interest" description="Disordered" evidence="1">
    <location>
        <begin position="1"/>
        <end position="45"/>
    </location>
</feature>
<proteinExistence type="predicted"/>
<dbReference type="Proteomes" id="UP000807159">
    <property type="component" value="Chromosome 4"/>
</dbReference>
<keyword evidence="3" id="KW-1185">Reference proteome</keyword>
<accession>A0A8T2Z491</accession>
<reference evidence="2" key="1">
    <citation type="journal article" date="2021" name="J. Hered.">
        <title>Genome Assembly of Salicaceae Populus deltoides (Eastern Cottonwood) I-69 Based on Nanopore Sequencing and Hi-C Technologies.</title>
        <authorList>
            <person name="Bai S."/>
            <person name="Wu H."/>
            <person name="Zhang J."/>
            <person name="Pan Z."/>
            <person name="Zhao W."/>
            <person name="Li Z."/>
            <person name="Tong C."/>
        </authorList>
    </citation>
    <scope>NUCLEOTIDE SEQUENCE</scope>
    <source>
        <tissue evidence="2">Leaf</tissue>
    </source>
</reference>
<protein>
    <submittedName>
        <fullName evidence="2">Uncharacterized protein</fullName>
    </submittedName>
</protein>
<gene>
    <name evidence="2" type="ORF">H0E87_009392</name>
</gene>
<evidence type="ECO:0000256" key="1">
    <source>
        <dbReference type="SAM" id="MobiDB-lite"/>
    </source>
</evidence>
<dbReference type="PANTHER" id="PTHR33386:SF26">
    <property type="entry name" value="ANKYRIN REPEAT PROTEIN"/>
    <property type="match status" value="1"/>
</dbReference>
<organism evidence="2 3">
    <name type="scientific">Populus deltoides</name>
    <name type="common">Eastern poplar</name>
    <name type="synonym">Eastern cottonwood</name>
    <dbReference type="NCBI Taxonomy" id="3696"/>
    <lineage>
        <taxon>Eukaryota</taxon>
        <taxon>Viridiplantae</taxon>
        <taxon>Streptophyta</taxon>
        <taxon>Embryophyta</taxon>
        <taxon>Tracheophyta</taxon>
        <taxon>Spermatophyta</taxon>
        <taxon>Magnoliopsida</taxon>
        <taxon>eudicotyledons</taxon>
        <taxon>Gunneridae</taxon>
        <taxon>Pentapetalae</taxon>
        <taxon>rosids</taxon>
        <taxon>fabids</taxon>
        <taxon>Malpighiales</taxon>
        <taxon>Salicaceae</taxon>
        <taxon>Saliceae</taxon>
        <taxon>Populus</taxon>
    </lineage>
</organism>
<evidence type="ECO:0000313" key="2">
    <source>
        <dbReference type="EMBL" id="KAH8512165.1"/>
    </source>
</evidence>
<dbReference type="EMBL" id="JACEGQ020000004">
    <property type="protein sequence ID" value="KAH8512165.1"/>
    <property type="molecule type" value="Genomic_DNA"/>
</dbReference>
<dbReference type="PANTHER" id="PTHR33386">
    <property type="entry name" value="OS02G0740600 PROTEIN"/>
    <property type="match status" value="1"/>
</dbReference>
<comment type="caution">
    <text evidence="2">The sequence shown here is derived from an EMBL/GenBank/DDBJ whole genome shotgun (WGS) entry which is preliminary data.</text>
</comment>